<evidence type="ECO:0008006" key="10">
    <source>
        <dbReference type="Google" id="ProtNLM"/>
    </source>
</evidence>
<feature type="transmembrane region" description="Helical" evidence="7">
    <location>
        <begin position="295"/>
        <end position="314"/>
    </location>
</feature>
<feature type="transmembrane region" description="Helical" evidence="7">
    <location>
        <begin position="334"/>
        <end position="357"/>
    </location>
</feature>
<keyword evidence="3" id="KW-1003">Cell membrane</keyword>
<evidence type="ECO:0000313" key="8">
    <source>
        <dbReference type="EMBL" id="MDX8031038.1"/>
    </source>
</evidence>
<dbReference type="PANTHER" id="PTHR23517:SF13">
    <property type="entry name" value="MAJOR FACILITATOR SUPERFAMILY MFS_1"/>
    <property type="match status" value="1"/>
</dbReference>
<feature type="transmembrane region" description="Helical" evidence="7">
    <location>
        <begin position="74"/>
        <end position="92"/>
    </location>
</feature>
<dbReference type="InterPro" id="IPR036259">
    <property type="entry name" value="MFS_trans_sf"/>
</dbReference>
<feature type="transmembrane region" description="Helical" evidence="7">
    <location>
        <begin position="163"/>
        <end position="180"/>
    </location>
</feature>
<evidence type="ECO:0000256" key="6">
    <source>
        <dbReference type="ARBA" id="ARBA00023136"/>
    </source>
</evidence>
<feature type="transmembrane region" description="Helical" evidence="7">
    <location>
        <begin position="39"/>
        <end position="62"/>
    </location>
</feature>
<dbReference type="SUPFAM" id="SSF103473">
    <property type="entry name" value="MFS general substrate transporter"/>
    <property type="match status" value="1"/>
</dbReference>
<dbReference type="Gene3D" id="1.20.1250.20">
    <property type="entry name" value="MFS general substrate transporter like domains"/>
    <property type="match status" value="1"/>
</dbReference>
<gene>
    <name evidence="8" type="ORF">SK803_12495</name>
</gene>
<feature type="transmembrane region" description="Helical" evidence="7">
    <location>
        <begin position="363"/>
        <end position="383"/>
    </location>
</feature>
<comment type="subcellular location">
    <subcellularLocation>
        <location evidence="1">Cell membrane</location>
        <topology evidence="1">Multi-pass membrane protein</topology>
    </subcellularLocation>
</comment>
<accession>A0ABU4SYP1</accession>
<keyword evidence="5 7" id="KW-1133">Transmembrane helix</keyword>
<feature type="transmembrane region" description="Helical" evidence="7">
    <location>
        <begin position="245"/>
        <end position="263"/>
    </location>
</feature>
<keyword evidence="9" id="KW-1185">Reference proteome</keyword>
<evidence type="ECO:0000256" key="4">
    <source>
        <dbReference type="ARBA" id="ARBA00022692"/>
    </source>
</evidence>
<sequence length="386" mass="39652">MSTLTKDARRSALVLAFGLMLLHMPSGLPAPLYPVYQATLGITAATVSMLFATYVLGTLVGLMVMPRIVHHRYVLVWACVLSIAADVMFLYANGAFALFAGHLVQGVVLGVFTGAVPVLLAQLDLSNVNKTVGRFTTSANAVGLAAGPLWSGLLLEFAPWKGQLVWVVQIVATLAVMPFMRVPAGLSAGAGDQAPIGSVVKSMLSGVPGRIALLTGFCAFASGGLLASLGSVVLESIVGVRSGGVQGFLVALCFILSAIFGAVHLKRSDLGVTGFGLVFNAVGSLALVGGVVFSSIWFIVAAAVLCGIGQGFGLQGATQLVAVHADDASRGKAISLFFIWCYLGTTIASFGVGGLITLVGLGAAFNGFAAFVAVLSLFGLLWGRSR</sequence>
<protein>
    <recommendedName>
        <fullName evidence="10">MFS transporter</fullName>
    </recommendedName>
</protein>
<evidence type="ECO:0000256" key="3">
    <source>
        <dbReference type="ARBA" id="ARBA00022475"/>
    </source>
</evidence>
<dbReference type="InterPro" id="IPR050171">
    <property type="entry name" value="MFS_Transporters"/>
</dbReference>
<keyword evidence="4 7" id="KW-0812">Transmembrane</keyword>
<evidence type="ECO:0000256" key="5">
    <source>
        <dbReference type="ARBA" id="ARBA00022989"/>
    </source>
</evidence>
<feature type="transmembrane region" description="Helical" evidence="7">
    <location>
        <begin position="132"/>
        <end position="151"/>
    </location>
</feature>
<feature type="transmembrane region" description="Helical" evidence="7">
    <location>
        <begin position="98"/>
        <end position="120"/>
    </location>
</feature>
<dbReference type="EMBL" id="JAXAVW010000009">
    <property type="protein sequence ID" value="MDX8031038.1"/>
    <property type="molecule type" value="Genomic_DNA"/>
</dbReference>
<dbReference type="RefSeq" id="WP_319966104.1">
    <property type="nucleotide sequence ID" value="NZ_JAXAVW010000009.1"/>
</dbReference>
<reference evidence="8 9" key="1">
    <citation type="submission" date="2023-11" db="EMBL/GenBank/DDBJ databases">
        <title>Lentzea sokolovensis, sp. nov., Lentzea kristufkii, sp. nov., and Lentzea miocenensis, sp. nov., rare actinobacteria from Sokolov Coal Basin, Miocene lacustrine sediment, Czech Republic.</title>
        <authorList>
            <person name="Lara A."/>
            <person name="Kotroba L."/>
            <person name="Nouioui I."/>
            <person name="Neumann-Schaal M."/>
            <person name="Mast Y."/>
            <person name="Chronakova A."/>
        </authorList>
    </citation>
    <scope>NUCLEOTIDE SEQUENCE [LARGE SCALE GENOMIC DNA]</scope>
    <source>
        <strain evidence="8 9">BCCO 10_0856</strain>
    </source>
</reference>
<proteinExistence type="predicted"/>
<dbReference type="Proteomes" id="UP001285521">
    <property type="component" value="Unassembled WGS sequence"/>
</dbReference>
<keyword evidence="6 7" id="KW-0472">Membrane</keyword>
<feature type="transmembrane region" description="Helical" evidence="7">
    <location>
        <begin position="211"/>
        <end position="233"/>
    </location>
</feature>
<evidence type="ECO:0000256" key="7">
    <source>
        <dbReference type="SAM" id="Phobius"/>
    </source>
</evidence>
<dbReference type="PANTHER" id="PTHR23517">
    <property type="entry name" value="RESISTANCE PROTEIN MDTM, PUTATIVE-RELATED-RELATED"/>
    <property type="match status" value="1"/>
</dbReference>
<comment type="caution">
    <text evidence="8">The sequence shown here is derived from an EMBL/GenBank/DDBJ whole genome shotgun (WGS) entry which is preliminary data.</text>
</comment>
<keyword evidence="2" id="KW-0813">Transport</keyword>
<evidence type="ECO:0000313" key="9">
    <source>
        <dbReference type="Proteomes" id="UP001285521"/>
    </source>
</evidence>
<evidence type="ECO:0000256" key="1">
    <source>
        <dbReference type="ARBA" id="ARBA00004651"/>
    </source>
</evidence>
<feature type="transmembrane region" description="Helical" evidence="7">
    <location>
        <begin position="270"/>
        <end position="289"/>
    </location>
</feature>
<evidence type="ECO:0000256" key="2">
    <source>
        <dbReference type="ARBA" id="ARBA00022448"/>
    </source>
</evidence>
<organism evidence="8 9">
    <name type="scientific">Lentzea miocenica</name>
    <dbReference type="NCBI Taxonomy" id="3095431"/>
    <lineage>
        <taxon>Bacteria</taxon>
        <taxon>Bacillati</taxon>
        <taxon>Actinomycetota</taxon>
        <taxon>Actinomycetes</taxon>
        <taxon>Pseudonocardiales</taxon>
        <taxon>Pseudonocardiaceae</taxon>
        <taxon>Lentzea</taxon>
    </lineage>
</organism>
<name>A0ABU4SYP1_9PSEU</name>